<evidence type="ECO:0000256" key="1">
    <source>
        <dbReference type="SAM" id="MobiDB-lite"/>
    </source>
</evidence>
<dbReference type="AlphaFoldDB" id="A0A699JQ01"/>
<name>A0A699JQ01_TANCI</name>
<comment type="caution">
    <text evidence="2">The sequence shown here is derived from an EMBL/GenBank/DDBJ whole genome shotgun (WGS) entry which is preliminary data.</text>
</comment>
<protein>
    <submittedName>
        <fullName evidence="2">Uncharacterized protein</fullName>
    </submittedName>
</protein>
<dbReference type="PANTHER" id="PTHR31008">
    <property type="entry name" value="COP1-INTERACTING PROTEIN-RELATED"/>
    <property type="match status" value="1"/>
</dbReference>
<reference evidence="2" key="1">
    <citation type="journal article" date="2019" name="Sci. Rep.">
        <title>Draft genome of Tanacetum cinerariifolium, the natural source of mosquito coil.</title>
        <authorList>
            <person name="Yamashiro T."/>
            <person name="Shiraishi A."/>
            <person name="Satake H."/>
            <person name="Nakayama K."/>
        </authorList>
    </citation>
    <scope>NUCLEOTIDE SEQUENCE</scope>
</reference>
<dbReference type="PANTHER" id="PTHR31008:SF44">
    <property type="entry name" value="DUF4005 DOMAIN-CONTAINING PROTEIN"/>
    <property type="match status" value="1"/>
</dbReference>
<feature type="region of interest" description="Disordered" evidence="1">
    <location>
        <begin position="1"/>
        <end position="23"/>
    </location>
</feature>
<proteinExistence type="predicted"/>
<gene>
    <name evidence="2" type="ORF">Tci_620295</name>
</gene>
<organism evidence="2">
    <name type="scientific">Tanacetum cinerariifolium</name>
    <name type="common">Dalmatian daisy</name>
    <name type="synonym">Chrysanthemum cinerariifolium</name>
    <dbReference type="NCBI Taxonomy" id="118510"/>
    <lineage>
        <taxon>Eukaryota</taxon>
        <taxon>Viridiplantae</taxon>
        <taxon>Streptophyta</taxon>
        <taxon>Embryophyta</taxon>
        <taxon>Tracheophyta</taxon>
        <taxon>Spermatophyta</taxon>
        <taxon>Magnoliopsida</taxon>
        <taxon>eudicotyledons</taxon>
        <taxon>Gunneridae</taxon>
        <taxon>Pentapetalae</taxon>
        <taxon>asterids</taxon>
        <taxon>campanulids</taxon>
        <taxon>Asterales</taxon>
        <taxon>Asteraceae</taxon>
        <taxon>Asteroideae</taxon>
        <taxon>Anthemideae</taxon>
        <taxon>Anthemidinae</taxon>
        <taxon>Tanacetum</taxon>
    </lineage>
</organism>
<feature type="non-terminal residue" evidence="2">
    <location>
        <position position="1"/>
    </location>
</feature>
<accession>A0A699JQ01</accession>
<evidence type="ECO:0000313" key="2">
    <source>
        <dbReference type="EMBL" id="GFA48323.1"/>
    </source>
</evidence>
<sequence length="256" mass="29362">HKLRVPGDQPNPTRQSKASDLESDQTMRLAYMKQVTDPIPEQQRMFESQIPVMDSSGQNHNRLLQAEVKLSDDSQEKLYDSYIKKRDARLRESWDSNGAEKERMKEMNDSLERHSTEMKATFFPWSKDIHNSVSSAQRRVEKLSSMTSLESSKGVILTPTNEGHMKSSKNVEPRRFLRKNTDHTSVVELPATVTSPFPVQDSPGESPMSWNSHTNYPFSYNHEAFDFESPIRSLASWNLQATEADAARMRKKWGIA</sequence>
<dbReference type="EMBL" id="BKCJ010431934">
    <property type="protein sequence ID" value="GFA48323.1"/>
    <property type="molecule type" value="Genomic_DNA"/>
</dbReference>